<keyword evidence="3" id="KW-0238">DNA-binding</keyword>
<dbReference type="GeneID" id="110792023"/>
<proteinExistence type="predicted"/>
<protein>
    <submittedName>
        <fullName evidence="9">B3 domain-containing protein REM16-like</fullName>
    </submittedName>
</protein>
<dbReference type="OrthoDB" id="590488at2759"/>
<evidence type="ECO:0000256" key="2">
    <source>
        <dbReference type="ARBA" id="ARBA00023015"/>
    </source>
</evidence>
<dbReference type="GO" id="GO:0003677">
    <property type="term" value="F:DNA binding"/>
    <property type="evidence" value="ECO:0007669"/>
    <property type="project" value="UniProtKB-KW"/>
</dbReference>
<feature type="domain" description="TF-B3" evidence="7">
    <location>
        <begin position="32"/>
        <end position="126"/>
    </location>
</feature>
<dbReference type="Proteomes" id="UP000813463">
    <property type="component" value="Chromosome 4"/>
</dbReference>
<feature type="domain" description="TF-B3" evidence="7">
    <location>
        <begin position="240"/>
        <end position="338"/>
    </location>
</feature>
<evidence type="ECO:0000256" key="6">
    <source>
        <dbReference type="SAM" id="MobiDB-lite"/>
    </source>
</evidence>
<dbReference type="GO" id="GO:0005634">
    <property type="term" value="C:nucleus"/>
    <property type="evidence" value="ECO:0007669"/>
    <property type="project" value="UniProtKB-SubCell"/>
</dbReference>
<evidence type="ECO:0000256" key="3">
    <source>
        <dbReference type="ARBA" id="ARBA00023125"/>
    </source>
</evidence>
<dbReference type="PANTHER" id="PTHR31391:SF168">
    <property type="entry name" value="B3 DOMAIN-CONTAINING PROTEIN REM16-LIKE"/>
    <property type="match status" value="1"/>
</dbReference>
<dbReference type="KEGG" id="soe:110792023"/>
<comment type="subcellular location">
    <subcellularLocation>
        <location evidence="1">Nucleus</location>
    </subcellularLocation>
</comment>
<dbReference type="RefSeq" id="XP_021852506.1">
    <property type="nucleotide sequence ID" value="XM_021996814.2"/>
</dbReference>
<dbReference type="InterPro" id="IPR003340">
    <property type="entry name" value="B3_DNA-bd"/>
</dbReference>
<keyword evidence="4" id="KW-0804">Transcription</keyword>
<dbReference type="SUPFAM" id="SSF101936">
    <property type="entry name" value="DNA-binding pseudobarrel domain"/>
    <property type="match status" value="2"/>
</dbReference>
<feature type="region of interest" description="Disordered" evidence="6">
    <location>
        <begin position="174"/>
        <end position="215"/>
    </location>
</feature>
<dbReference type="PROSITE" id="PS50863">
    <property type="entry name" value="B3"/>
    <property type="match status" value="2"/>
</dbReference>
<reference evidence="9" key="2">
    <citation type="submission" date="2025-08" db="UniProtKB">
        <authorList>
            <consortium name="RefSeq"/>
        </authorList>
    </citation>
    <scope>IDENTIFICATION</scope>
    <source>
        <tissue evidence="9">Leaf</tissue>
    </source>
</reference>
<evidence type="ECO:0000313" key="9">
    <source>
        <dbReference type="RefSeq" id="XP_021852506.1"/>
    </source>
</evidence>
<keyword evidence="8" id="KW-1185">Reference proteome</keyword>
<evidence type="ECO:0000259" key="7">
    <source>
        <dbReference type="PROSITE" id="PS50863"/>
    </source>
</evidence>
<dbReference type="Pfam" id="PF02362">
    <property type="entry name" value="B3"/>
    <property type="match status" value="2"/>
</dbReference>
<evidence type="ECO:0000313" key="8">
    <source>
        <dbReference type="Proteomes" id="UP000813463"/>
    </source>
</evidence>
<dbReference type="InterPro" id="IPR044837">
    <property type="entry name" value="REM16-like"/>
</dbReference>
<dbReference type="AlphaFoldDB" id="A0A9R0JZ53"/>
<organism evidence="8 9">
    <name type="scientific">Spinacia oleracea</name>
    <name type="common">Spinach</name>
    <dbReference type="NCBI Taxonomy" id="3562"/>
    <lineage>
        <taxon>Eukaryota</taxon>
        <taxon>Viridiplantae</taxon>
        <taxon>Streptophyta</taxon>
        <taxon>Embryophyta</taxon>
        <taxon>Tracheophyta</taxon>
        <taxon>Spermatophyta</taxon>
        <taxon>Magnoliopsida</taxon>
        <taxon>eudicotyledons</taxon>
        <taxon>Gunneridae</taxon>
        <taxon>Pentapetalae</taxon>
        <taxon>Caryophyllales</taxon>
        <taxon>Chenopodiaceae</taxon>
        <taxon>Chenopodioideae</taxon>
        <taxon>Anserineae</taxon>
        <taxon>Spinacia</taxon>
    </lineage>
</organism>
<dbReference type="Gene3D" id="2.40.330.10">
    <property type="entry name" value="DNA-binding pseudobarrel domain"/>
    <property type="match status" value="2"/>
</dbReference>
<keyword evidence="5" id="KW-0539">Nucleus</keyword>
<gene>
    <name evidence="9" type="primary">LOC110792023</name>
</gene>
<evidence type="ECO:0000256" key="1">
    <source>
        <dbReference type="ARBA" id="ARBA00004123"/>
    </source>
</evidence>
<name>A0A9R0JZ53_SPIOL</name>
<dbReference type="PANTHER" id="PTHR31391">
    <property type="entry name" value="B3 DOMAIN-CONTAINING PROTEIN OS11G0197600-RELATED"/>
    <property type="match status" value="1"/>
</dbReference>
<dbReference type="CDD" id="cd10017">
    <property type="entry name" value="B3_DNA"/>
    <property type="match status" value="2"/>
</dbReference>
<dbReference type="InterPro" id="IPR015300">
    <property type="entry name" value="DNA-bd_pseudobarrel_sf"/>
</dbReference>
<evidence type="ECO:0000256" key="5">
    <source>
        <dbReference type="ARBA" id="ARBA00023242"/>
    </source>
</evidence>
<dbReference type="SMART" id="SM01019">
    <property type="entry name" value="B3"/>
    <property type="match status" value="2"/>
</dbReference>
<reference evidence="8" key="1">
    <citation type="journal article" date="2021" name="Nat. Commun.">
        <title>Genomic analyses provide insights into spinach domestication and the genetic basis of agronomic traits.</title>
        <authorList>
            <person name="Cai X."/>
            <person name="Sun X."/>
            <person name="Xu C."/>
            <person name="Sun H."/>
            <person name="Wang X."/>
            <person name="Ge C."/>
            <person name="Zhang Z."/>
            <person name="Wang Q."/>
            <person name="Fei Z."/>
            <person name="Jiao C."/>
            <person name="Wang Q."/>
        </authorList>
    </citation>
    <scope>NUCLEOTIDE SEQUENCE [LARGE SCALE GENOMIC DNA]</scope>
    <source>
        <strain evidence="8">cv. Varoflay</strain>
    </source>
</reference>
<accession>A0A9R0JZ53</accession>
<sequence length="339" mass="38856">MEEEDGFCSNNGSENGGCRTLEEQVYWTNFKSMRFFQILSPDFRSQLMIPKKFSENMRDKLPHKVILKSPGGAAWEVRLMRDNNDTFFSGDGWKEFAKAHNFKENDLLVFKYIRESCFKVLVFGGGNLCEKADSYFVKKSVLGKNDAGENSQLKRKSTNERTDKVVGNDEELLLETDDSDNEKDAAEASRRKSRRRHSICSLRNNGADVEPHTPNNVPLSAADKARAMQLASQETTNESFTVVMKASNVSFYYRLRIPSPWARTYLTRKNQYMDLRADGRKWTVRFNTEPRYGGGVLVTGWYKFAIDNLLQEFDVCLFKLVSQKGEPVVFDVSIYRAAP</sequence>
<keyword evidence="2" id="KW-0805">Transcription regulation</keyword>
<evidence type="ECO:0000256" key="4">
    <source>
        <dbReference type="ARBA" id="ARBA00023163"/>
    </source>
</evidence>